<organismHost>
    <name type="scientific">Mandrillus</name>
    <name type="common">forest baboons</name>
    <dbReference type="NCBI Taxonomy" id="9567"/>
</organismHost>
<organismHost>
    <name type="scientific">Homo sapiens</name>
    <name type="common">Human</name>
    <dbReference type="NCBI Taxonomy" id="9606"/>
</organismHost>
<protein>
    <submittedName>
        <fullName evidence="1">Viral protein 1</fullName>
    </submittedName>
</protein>
<evidence type="ECO:0000313" key="1">
    <source>
        <dbReference type="EMBL" id="CAA07276.1"/>
    </source>
</evidence>
<organismHost>
    <name type="scientific">Sigmodon hispidus</name>
    <name type="common">Hispid cotton rat</name>
    <dbReference type="NCBI Taxonomy" id="42415"/>
</organismHost>
<organismHost>
    <name type="scientific">Rattus</name>
    <name type="common">rats</name>
    <dbReference type="NCBI Taxonomy" id="10114"/>
</organismHost>
<organismHost>
    <name type="scientific">Sus scrofa</name>
    <name type="common">Pig</name>
    <dbReference type="NCBI Taxonomy" id="9823"/>
</organismHost>
<reference evidence="1" key="1">
    <citation type="journal article" date="1998" name="Virus Res.">
        <title>Molecular analysis of encephalomyocarditis viruses isolated from pigs and rodents in Italy.</title>
        <authorList>
            <person name="Knowles N.J."/>
            <person name="Dickinson N.D."/>
            <person name="Wilsden G."/>
            <person name="Carra E."/>
            <person name="Brocchi E."/>
            <person name="De Simone F."/>
        </authorList>
    </citation>
    <scope>NUCLEOTIDE SEQUENCE</scope>
</reference>
<accession>O90751</accession>
<feature type="non-terminal residue" evidence="1">
    <location>
        <position position="71"/>
    </location>
</feature>
<organismHost>
    <name type="scientific">Pan troglodytes</name>
    <name type="common">Chimpanzee</name>
    <dbReference type="NCBI Taxonomy" id="9598"/>
</organismHost>
<organismHost>
    <name type="scientific">Macaca mulatta</name>
    <name type="common">Rhesus macaque</name>
    <dbReference type="NCBI Taxonomy" id="9544"/>
</organismHost>
<proteinExistence type="predicted"/>
<dbReference type="EMBL" id="AJ006864">
    <property type="protein sequence ID" value="CAA07276.1"/>
    <property type="molecule type" value="Genomic_RNA"/>
</dbReference>
<organismHost>
    <name type="scientific">Callitrichinae sp.</name>
    <dbReference type="NCBI Taxonomy" id="38020"/>
</organismHost>
<sequence length="71" mass="8433">LQWSVLVKTSLLKCPSHPPRGVHRAWKMRRKASQKTLMLPLILWLSQCTYQRTKLRLRFSMTDLVQLELSQ</sequence>
<organismHost>
    <name type="scientific">Aotus trivirgatus</name>
    <name type="common">Three-striped night monkey</name>
    <name type="synonym">Douroucouli</name>
    <dbReference type="NCBI Taxonomy" id="9505"/>
</organismHost>
<feature type="non-terminal residue" evidence="1">
    <location>
        <position position="1"/>
    </location>
</feature>
<organismHost>
    <name type="scientific">Mus musculus</name>
    <name type="common">Mouse</name>
    <dbReference type="NCBI Taxonomy" id="10090"/>
</organismHost>
<organism evidence="1">
    <name type="scientific">Encephalomyocarditis virus</name>
    <dbReference type="NCBI Taxonomy" id="12104"/>
    <lineage>
        <taxon>Viruses</taxon>
        <taxon>Riboviria</taxon>
        <taxon>Orthornavirae</taxon>
        <taxon>Pisuviricota</taxon>
        <taxon>Pisoniviricetes</taxon>
        <taxon>Picornavirales</taxon>
        <taxon>Picornaviridae</taxon>
        <taxon>Caphthovirinae</taxon>
        <taxon>Cardiovirus</taxon>
        <taxon>Cardiovirus rueckerti</taxon>
        <taxon>Cardiovirus A</taxon>
    </lineage>
</organism>
<gene>
    <name evidence="1" type="primary">VP1</name>
</gene>
<name>O90751_EMCV</name>